<gene>
    <name evidence="1" type="ORF">Cgig2_028162</name>
</gene>
<reference evidence="1" key="1">
    <citation type="submission" date="2022-04" db="EMBL/GenBank/DDBJ databases">
        <title>Carnegiea gigantea Genome sequencing and assembly v2.</title>
        <authorList>
            <person name="Copetti D."/>
            <person name="Sanderson M.J."/>
            <person name="Burquez A."/>
            <person name="Wojciechowski M.F."/>
        </authorList>
    </citation>
    <scope>NUCLEOTIDE SEQUENCE</scope>
    <source>
        <strain evidence="1">SGP5-SGP5p</strain>
        <tissue evidence="1">Aerial part</tissue>
    </source>
</reference>
<evidence type="ECO:0000313" key="1">
    <source>
        <dbReference type="EMBL" id="KAJ8433845.1"/>
    </source>
</evidence>
<protein>
    <submittedName>
        <fullName evidence="1">Uncharacterized protein</fullName>
    </submittedName>
</protein>
<proteinExistence type="predicted"/>
<organism evidence="1 2">
    <name type="scientific">Carnegiea gigantea</name>
    <dbReference type="NCBI Taxonomy" id="171969"/>
    <lineage>
        <taxon>Eukaryota</taxon>
        <taxon>Viridiplantae</taxon>
        <taxon>Streptophyta</taxon>
        <taxon>Embryophyta</taxon>
        <taxon>Tracheophyta</taxon>
        <taxon>Spermatophyta</taxon>
        <taxon>Magnoliopsida</taxon>
        <taxon>eudicotyledons</taxon>
        <taxon>Gunneridae</taxon>
        <taxon>Pentapetalae</taxon>
        <taxon>Caryophyllales</taxon>
        <taxon>Cactineae</taxon>
        <taxon>Cactaceae</taxon>
        <taxon>Cactoideae</taxon>
        <taxon>Echinocereeae</taxon>
        <taxon>Carnegiea</taxon>
    </lineage>
</organism>
<dbReference type="Proteomes" id="UP001153076">
    <property type="component" value="Unassembled WGS sequence"/>
</dbReference>
<accession>A0A9Q1QAH1</accession>
<keyword evidence="2" id="KW-1185">Reference proteome</keyword>
<evidence type="ECO:0000313" key="2">
    <source>
        <dbReference type="Proteomes" id="UP001153076"/>
    </source>
</evidence>
<name>A0A9Q1QAH1_9CARY</name>
<comment type="caution">
    <text evidence="1">The sequence shown here is derived from an EMBL/GenBank/DDBJ whole genome shotgun (WGS) entry which is preliminary data.</text>
</comment>
<sequence>MVPLGLAESHGLMLKARCVLGFLVPWAGEEPWVDAEGSMCTWFSYAICTKQQMNTPNSSSNGGQGGILVEQIVEQILEREGYVEEFQRNFGLYIFSTCIIESINGNYFFIIVKFLMDQRPNDTIVEWKKNHIRYFRRPLLFLLDKTIDIIDYPIIIHDGEIDLQPKSAHIT</sequence>
<dbReference type="OrthoDB" id="1001981at2759"/>
<dbReference type="AlphaFoldDB" id="A0A9Q1QAH1"/>
<dbReference type="EMBL" id="JAKOGI010000515">
    <property type="protein sequence ID" value="KAJ8433845.1"/>
    <property type="molecule type" value="Genomic_DNA"/>
</dbReference>